<dbReference type="KEGG" id="vg:77936878"/>
<evidence type="ECO:0000313" key="2">
    <source>
        <dbReference type="Proteomes" id="UP000322144"/>
    </source>
</evidence>
<dbReference type="GeneID" id="77936878"/>
<dbReference type="RefSeq" id="YP_010660868.1">
    <property type="nucleotide sequence ID" value="NC_070882.1"/>
</dbReference>
<organism evidence="1 2">
    <name type="scientific">Pseudomonas phage vB_PaeM_PS119XW</name>
    <dbReference type="NCBI Taxonomy" id="2601632"/>
    <lineage>
        <taxon>Viruses</taxon>
        <taxon>Duplodnaviria</taxon>
        <taxon>Heunggongvirae</taxon>
        <taxon>Uroviricota</taxon>
        <taxon>Caudoviricetes</taxon>
        <taxon>Chimalliviridae</taxon>
        <taxon>Pawinskivirus</taxon>
        <taxon>Pawinskivirus PS119XW</taxon>
    </lineage>
</organism>
<name>A0A5C1K6Z1_9CAUD</name>
<evidence type="ECO:0000313" key="1">
    <source>
        <dbReference type="EMBL" id="QEM41857.1"/>
    </source>
</evidence>
<sequence>MDVVQAVLVMAALKEQAVKGVVRVALTHPRAANWVKVEDRLIPDYTSKITHIEVPLHDVLIMGNVNASGKYERCVVRNNASWYDIIILKNGVPTVEGWMHQRATADMQVKALGTVAEWSKPATAALPNPTKIFFHLVTVMDTDGRVWSVVIEARGIPVTQENVKDKLSMGMFFESEEHAREYVNDRVMFFSEVSPTKPQCNALSYAQVAA</sequence>
<dbReference type="EMBL" id="MN103543">
    <property type="protein sequence ID" value="QEM41857.1"/>
    <property type="molecule type" value="Genomic_DNA"/>
</dbReference>
<reference evidence="1 2" key="1">
    <citation type="submission" date="2019-06" db="EMBL/GenBank/DDBJ databases">
        <title>A distant relative of Phikzvirus genus phages from a therapeutic phage collection.</title>
        <authorList>
            <person name="Hejnowicz M.S."/>
            <person name="Dabrowski K."/>
            <person name="Gawor J."/>
            <person name="Weber-Dabrowska B."/>
            <person name="Gromadka R."/>
            <person name="Lobocka M.B."/>
        </authorList>
    </citation>
    <scope>NUCLEOTIDE SEQUENCE [LARGE SCALE GENOMIC DNA]</scope>
</reference>
<proteinExistence type="predicted"/>
<dbReference type="Proteomes" id="UP000322144">
    <property type="component" value="Segment"/>
</dbReference>
<keyword evidence="2" id="KW-1185">Reference proteome</keyword>
<protein>
    <submittedName>
        <fullName evidence="1">Uncharacterized protein</fullName>
    </submittedName>
</protein>
<accession>A0A5C1K6Z1</accession>